<dbReference type="PANTHER" id="PTHR23513:SF11">
    <property type="entry name" value="STAPHYLOFERRIN A TRANSPORTER"/>
    <property type="match status" value="1"/>
</dbReference>
<sequence>MTQVRLTGEAGRMPSTYLWWLFGVIWTLGGMAVLTFGLVWVATGISGSAAGLVLSAGVIPRLILSLPGGSIADRFGAWPVMVFADCIMAVLAIALVIAISLVGTPLWLLVTVSAVVGVADAFYRPASGAFPRYLVPAPAMAQASAARQIVFQLIGVTGPVLGGILIVAASLAASAAAAAAGFAVMFLILLALRNRLLPVTRSPIKENLASSVGQGLRYAIVTTKVRIIIILLVAITGFVLPLTSLLIPLHVRDQAWLDVTAGFLVGSYGAGLLLSTLLFLFRPHSALTQIPSLGGLALTGIAMLAIALAPTPEVACIVTLAAGLGTGHFIARVAPALLTDVPDEYLSRIQGINVFVQTLPLLFTNSIFGWISDSLGTGTAIVVAAIGLLVIAIGTAFSAPARRL</sequence>
<feature type="transmembrane region" description="Helical" evidence="6">
    <location>
        <begin position="293"/>
        <end position="311"/>
    </location>
</feature>
<feature type="transmembrane region" description="Helical" evidence="6">
    <location>
        <begin position="17"/>
        <end position="39"/>
    </location>
</feature>
<feature type="transmembrane region" description="Helical" evidence="6">
    <location>
        <begin position="317"/>
        <end position="339"/>
    </location>
</feature>
<evidence type="ECO:0000256" key="2">
    <source>
        <dbReference type="ARBA" id="ARBA00022475"/>
    </source>
</evidence>
<feature type="transmembrane region" description="Helical" evidence="6">
    <location>
        <begin position="377"/>
        <end position="399"/>
    </location>
</feature>
<feature type="transmembrane region" description="Helical" evidence="6">
    <location>
        <begin position="351"/>
        <end position="371"/>
    </location>
</feature>
<reference evidence="7 8" key="1">
    <citation type="submission" date="2023-05" db="EMBL/GenBank/DDBJ databases">
        <title>Lithophilousrod everest ZFBP1038 complete genpme.</title>
        <authorList>
            <person name="Tian M."/>
        </authorList>
    </citation>
    <scope>NUCLEOTIDE SEQUENCE [LARGE SCALE GENOMIC DNA]</scope>
    <source>
        <strain evidence="7 8">ZFBP1038</strain>
    </source>
</reference>
<dbReference type="InterPro" id="IPR036259">
    <property type="entry name" value="MFS_trans_sf"/>
</dbReference>
<accession>A0ABY8QX30</accession>
<organism evidence="7 8">
    <name type="scientific">Saxibacter everestensis</name>
    <dbReference type="NCBI Taxonomy" id="2909229"/>
    <lineage>
        <taxon>Bacteria</taxon>
        <taxon>Bacillati</taxon>
        <taxon>Actinomycetota</taxon>
        <taxon>Actinomycetes</taxon>
        <taxon>Micrococcales</taxon>
        <taxon>Brevibacteriaceae</taxon>
        <taxon>Saxibacter</taxon>
    </lineage>
</organism>
<keyword evidence="8" id="KW-1185">Reference proteome</keyword>
<protein>
    <submittedName>
        <fullName evidence="7">MFS transporter</fullName>
    </submittedName>
</protein>
<feature type="transmembrane region" description="Helical" evidence="6">
    <location>
        <begin position="227"/>
        <end position="247"/>
    </location>
</feature>
<feature type="transmembrane region" description="Helical" evidence="6">
    <location>
        <begin position="45"/>
        <end position="64"/>
    </location>
</feature>
<evidence type="ECO:0000256" key="5">
    <source>
        <dbReference type="ARBA" id="ARBA00023136"/>
    </source>
</evidence>
<dbReference type="CDD" id="cd06173">
    <property type="entry name" value="MFS_MefA_like"/>
    <property type="match status" value="1"/>
</dbReference>
<dbReference type="SUPFAM" id="SSF103473">
    <property type="entry name" value="MFS general substrate transporter"/>
    <property type="match status" value="1"/>
</dbReference>
<keyword evidence="3 6" id="KW-0812">Transmembrane</keyword>
<proteinExistence type="predicted"/>
<evidence type="ECO:0000256" key="3">
    <source>
        <dbReference type="ARBA" id="ARBA00022692"/>
    </source>
</evidence>
<name>A0ABY8QX30_9MICO</name>
<feature type="transmembrane region" description="Helical" evidence="6">
    <location>
        <begin position="76"/>
        <end position="99"/>
    </location>
</feature>
<comment type="subcellular location">
    <subcellularLocation>
        <location evidence="1">Cell membrane</location>
        <topology evidence="1">Multi-pass membrane protein</topology>
    </subcellularLocation>
</comment>
<dbReference type="RefSeq" id="WP_349640402.1">
    <property type="nucleotide sequence ID" value="NZ_CP090958.1"/>
</dbReference>
<keyword evidence="4 6" id="KW-1133">Transmembrane helix</keyword>
<feature type="transmembrane region" description="Helical" evidence="6">
    <location>
        <begin position="175"/>
        <end position="192"/>
    </location>
</feature>
<evidence type="ECO:0000256" key="6">
    <source>
        <dbReference type="SAM" id="Phobius"/>
    </source>
</evidence>
<dbReference type="EMBL" id="CP090958">
    <property type="protein sequence ID" value="WGW13579.1"/>
    <property type="molecule type" value="Genomic_DNA"/>
</dbReference>
<evidence type="ECO:0000313" key="7">
    <source>
        <dbReference type="EMBL" id="WGW13579.1"/>
    </source>
</evidence>
<dbReference type="Gene3D" id="1.20.1250.20">
    <property type="entry name" value="MFS general substrate transporter like domains"/>
    <property type="match status" value="1"/>
</dbReference>
<dbReference type="Pfam" id="PF07690">
    <property type="entry name" value="MFS_1"/>
    <property type="match status" value="1"/>
</dbReference>
<evidence type="ECO:0000256" key="4">
    <source>
        <dbReference type="ARBA" id="ARBA00022989"/>
    </source>
</evidence>
<keyword evidence="2" id="KW-1003">Cell membrane</keyword>
<dbReference type="PANTHER" id="PTHR23513">
    <property type="entry name" value="INTEGRAL MEMBRANE EFFLUX PROTEIN-RELATED"/>
    <property type="match status" value="1"/>
</dbReference>
<keyword evidence="5 6" id="KW-0472">Membrane</keyword>
<evidence type="ECO:0000256" key="1">
    <source>
        <dbReference type="ARBA" id="ARBA00004651"/>
    </source>
</evidence>
<dbReference type="InterPro" id="IPR011701">
    <property type="entry name" value="MFS"/>
</dbReference>
<gene>
    <name evidence="7" type="ORF">LWF01_07435</name>
</gene>
<feature type="transmembrane region" description="Helical" evidence="6">
    <location>
        <begin position="149"/>
        <end position="169"/>
    </location>
</feature>
<dbReference type="Proteomes" id="UP001209083">
    <property type="component" value="Chromosome"/>
</dbReference>
<evidence type="ECO:0000313" key="8">
    <source>
        <dbReference type="Proteomes" id="UP001209083"/>
    </source>
</evidence>
<feature type="transmembrane region" description="Helical" evidence="6">
    <location>
        <begin position="259"/>
        <end position="281"/>
    </location>
</feature>